<sequence>MSRYNYIYAPLATIKLQRKIELETLKHVKIYPSKETAALIAKYKLVIKIIPEGLVVIYKKQEKFVAETVDEVLIIDGEEVIDKRIVGYASTTPNRTFSNWLPEVVEIELEFYAIADQEYRNGTNWDNLALNDFIIYSAADVKGTKTTNNNINERIKPDAILQLNIVEANITTPTTLTFQIK</sequence>
<protein>
    <submittedName>
        <fullName evidence="1">Uncharacterized protein</fullName>
    </submittedName>
</protein>
<dbReference type="OrthoDB" id="1433887at2"/>
<accession>A0A7L4ZFV1</accession>
<keyword evidence="2" id="KW-1185">Reference proteome</keyword>
<dbReference type="RefSeq" id="WP_160128235.1">
    <property type="nucleotide sequence ID" value="NZ_CP019288.1"/>
</dbReference>
<dbReference type="AlphaFoldDB" id="A0A7L4ZFV1"/>
<reference evidence="1 2" key="1">
    <citation type="journal article" date="2013" name="Int. J. Syst. Evol. Microbiol.">
        <title>Kordia antarctica sp. nov., isolated from Antarctic seawater.</title>
        <authorList>
            <person name="Baek K."/>
            <person name="Choi A."/>
            <person name="Kang I."/>
            <person name="Lee K."/>
            <person name="Cho J.C."/>
        </authorList>
    </citation>
    <scope>NUCLEOTIDE SEQUENCE [LARGE SCALE GENOMIC DNA]</scope>
    <source>
        <strain evidence="1 2">IMCC3317</strain>
    </source>
</reference>
<dbReference type="EMBL" id="CP019288">
    <property type="protein sequence ID" value="QHI35495.1"/>
    <property type="molecule type" value="Genomic_DNA"/>
</dbReference>
<dbReference type="Proteomes" id="UP000464657">
    <property type="component" value="Chromosome"/>
</dbReference>
<dbReference type="KEGG" id="kan:IMCC3317_08410"/>
<evidence type="ECO:0000313" key="2">
    <source>
        <dbReference type="Proteomes" id="UP000464657"/>
    </source>
</evidence>
<organism evidence="1 2">
    <name type="scientific">Kordia antarctica</name>
    <dbReference type="NCBI Taxonomy" id="1218801"/>
    <lineage>
        <taxon>Bacteria</taxon>
        <taxon>Pseudomonadati</taxon>
        <taxon>Bacteroidota</taxon>
        <taxon>Flavobacteriia</taxon>
        <taxon>Flavobacteriales</taxon>
        <taxon>Flavobacteriaceae</taxon>
        <taxon>Kordia</taxon>
    </lineage>
</organism>
<name>A0A7L4ZFV1_9FLAO</name>
<evidence type="ECO:0000313" key="1">
    <source>
        <dbReference type="EMBL" id="QHI35495.1"/>
    </source>
</evidence>
<proteinExistence type="predicted"/>
<gene>
    <name evidence="1" type="ORF">IMCC3317_08410</name>
</gene>